<keyword evidence="5 8" id="KW-0812">Transmembrane</keyword>
<evidence type="ECO:0000313" key="10">
    <source>
        <dbReference type="Proteomes" id="UP000824175"/>
    </source>
</evidence>
<dbReference type="InterPro" id="IPR004776">
    <property type="entry name" value="Mem_transp_PIN-like"/>
</dbReference>
<feature type="transmembrane region" description="Helical" evidence="8">
    <location>
        <begin position="123"/>
        <end position="144"/>
    </location>
</feature>
<comment type="caution">
    <text evidence="9">The sequence shown here is derived from an EMBL/GenBank/DDBJ whole genome shotgun (WGS) entry which is preliminary data.</text>
</comment>
<evidence type="ECO:0000256" key="1">
    <source>
        <dbReference type="ARBA" id="ARBA00004651"/>
    </source>
</evidence>
<feature type="transmembrane region" description="Helical" evidence="8">
    <location>
        <begin position="250"/>
        <end position="269"/>
    </location>
</feature>
<dbReference type="PANTHER" id="PTHR36838">
    <property type="entry name" value="AUXIN EFFLUX CARRIER FAMILY PROTEIN"/>
    <property type="match status" value="1"/>
</dbReference>
<feature type="transmembrane region" description="Helical" evidence="8">
    <location>
        <begin position="67"/>
        <end position="89"/>
    </location>
</feature>
<evidence type="ECO:0000256" key="7">
    <source>
        <dbReference type="ARBA" id="ARBA00023136"/>
    </source>
</evidence>
<dbReference type="Gene3D" id="1.20.1530.20">
    <property type="match status" value="1"/>
</dbReference>
<accession>A0A9D1L199</accession>
<comment type="subcellular location">
    <subcellularLocation>
        <location evidence="1">Cell membrane</location>
        <topology evidence="1">Multi-pass membrane protein</topology>
    </subcellularLocation>
</comment>
<evidence type="ECO:0000256" key="4">
    <source>
        <dbReference type="ARBA" id="ARBA00022475"/>
    </source>
</evidence>
<proteinExistence type="inferred from homology"/>
<feature type="transmembrane region" description="Helical" evidence="8">
    <location>
        <begin position="98"/>
        <end position="117"/>
    </location>
</feature>
<feature type="transmembrane region" description="Helical" evidence="8">
    <location>
        <begin position="281"/>
        <end position="303"/>
    </location>
</feature>
<dbReference type="EMBL" id="DVMJ01000102">
    <property type="protein sequence ID" value="HIU14604.1"/>
    <property type="molecule type" value="Genomic_DNA"/>
</dbReference>
<evidence type="ECO:0000256" key="8">
    <source>
        <dbReference type="SAM" id="Phobius"/>
    </source>
</evidence>
<dbReference type="GO" id="GO:0005886">
    <property type="term" value="C:plasma membrane"/>
    <property type="evidence" value="ECO:0007669"/>
    <property type="project" value="UniProtKB-SubCell"/>
</dbReference>
<evidence type="ECO:0000313" key="9">
    <source>
        <dbReference type="EMBL" id="HIU14604.1"/>
    </source>
</evidence>
<feature type="transmembrane region" description="Helical" evidence="8">
    <location>
        <begin position="37"/>
        <end position="55"/>
    </location>
</feature>
<keyword evidence="3" id="KW-0813">Transport</keyword>
<sequence length="304" mass="33296">MELFGIIFDQVALMMMLMLAGGIAFRCKWINESGVRQISNLLLYVVNPMTMIAAYQTTFTLEKMRDLSVTFVISAITLIIGVLVAKFLFGNLEGVEKFGICFSNCGFMGIPLIKAVLGDGAVFYLSAYLVAANLITWTYGIYLVTHDKAYLSVKKAILNPGTLSVIAGLLLFFSPVKLPELLYNGVNTLGNLNTPLAMIVLGSYIARIPLKQLILSRHIYFVSVLRLIVYPLGTLALLCLIPNSLYTIKITIYIASVAPAAVNTMLFAIQFGGNSEKGASFVSMSSILSMLTMPVIISLSQWVW</sequence>
<gene>
    <name evidence="9" type="ORF">IAD15_11155</name>
</gene>
<dbReference type="Proteomes" id="UP000824175">
    <property type="component" value="Unassembled WGS sequence"/>
</dbReference>
<reference evidence="9" key="1">
    <citation type="submission" date="2020-10" db="EMBL/GenBank/DDBJ databases">
        <authorList>
            <person name="Gilroy R."/>
        </authorList>
    </citation>
    <scope>NUCLEOTIDE SEQUENCE</scope>
    <source>
        <strain evidence="9">CHK195-11698</strain>
    </source>
</reference>
<protein>
    <submittedName>
        <fullName evidence="9">AEC family transporter</fullName>
    </submittedName>
</protein>
<dbReference type="GO" id="GO:0055085">
    <property type="term" value="P:transmembrane transport"/>
    <property type="evidence" value="ECO:0007669"/>
    <property type="project" value="InterPro"/>
</dbReference>
<dbReference type="Pfam" id="PF03547">
    <property type="entry name" value="Mem_trans"/>
    <property type="match status" value="2"/>
</dbReference>
<evidence type="ECO:0000256" key="2">
    <source>
        <dbReference type="ARBA" id="ARBA00010145"/>
    </source>
</evidence>
<feature type="transmembrane region" description="Helical" evidence="8">
    <location>
        <begin position="188"/>
        <end position="206"/>
    </location>
</feature>
<dbReference type="AlphaFoldDB" id="A0A9D1L199"/>
<evidence type="ECO:0000256" key="6">
    <source>
        <dbReference type="ARBA" id="ARBA00022989"/>
    </source>
</evidence>
<reference evidence="9" key="2">
    <citation type="journal article" date="2021" name="PeerJ">
        <title>Extensive microbial diversity within the chicken gut microbiome revealed by metagenomics and culture.</title>
        <authorList>
            <person name="Gilroy R."/>
            <person name="Ravi A."/>
            <person name="Getino M."/>
            <person name="Pursley I."/>
            <person name="Horton D.L."/>
            <person name="Alikhan N.F."/>
            <person name="Baker D."/>
            <person name="Gharbi K."/>
            <person name="Hall N."/>
            <person name="Watson M."/>
            <person name="Adriaenssens E.M."/>
            <person name="Foster-Nyarko E."/>
            <person name="Jarju S."/>
            <person name="Secka A."/>
            <person name="Antonio M."/>
            <person name="Oren A."/>
            <person name="Chaudhuri R.R."/>
            <person name="La Ragione R."/>
            <person name="Hildebrand F."/>
            <person name="Pallen M.J."/>
        </authorList>
    </citation>
    <scope>NUCLEOTIDE SEQUENCE</scope>
    <source>
        <strain evidence="9">CHK195-11698</strain>
    </source>
</reference>
<feature type="transmembrane region" description="Helical" evidence="8">
    <location>
        <begin position="156"/>
        <end position="176"/>
    </location>
</feature>
<organism evidence="9 10">
    <name type="scientific">Candidatus Fimiplasma intestinipullorum</name>
    <dbReference type="NCBI Taxonomy" id="2840825"/>
    <lineage>
        <taxon>Bacteria</taxon>
        <taxon>Bacillati</taxon>
        <taxon>Bacillota</taxon>
        <taxon>Clostridia</taxon>
        <taxon>Eubacteriales</taxon>
        <taxon>Candidatus Fimiplasma</taxon>
    </lineage>
</organism>
<keyword evidence="4" id="KW-1003">Cell membrane</keyword>
<keyword evidence="6 8" id="KW-1133">Transmembrane helix</keyword>
<keyword evidence="7 8" id="KW-0472">Membrane</keyword>
<comment type="similarity">
    <text evidence="2">Belongs to the auxin efflux carrier (TC 2.A.69) family.</text>
</comment>
<feature type="transmembrane region" description="Helical" evidence="8">
    <location>
        <begin position="218"/>
        <end position="238"/>
    </location>
</feature>
<evidence type="ECO:0000256" key="5">
    <source>
        <dbReference type="ARBA" id="ARBA00022692"/>
    </source>
</evidence>
<dbReference type="PANTHER" id="PTHR36838:SF1">
    <property type="entry name" value="SLR1864 PROTEIN"/>
    <property type="match status" value="1"/>
</dbReference>
<dbReference type="InterPro" id="IPR038770">
    <property type="entry name" value="Na+/solute_symporter_sf"/>
</dbReference>
<evidence type="ECO:0000256" key="3">
    <source>
        <dbReference type="ARBA" id="ARBA00022448"/>
    </source>
</evidence>
<feature type="transmembrane region" description="Helical" evidence="8">
    <location>
        <begin position="6"/>
        <end position="25"/>
    </location>
</feature>
<name>A0A9D1L199_9FIRM</name>